<organism evidence="1 2">
    <name type="scientific">Bauhinia variegata</name>
    <name type="common">Purple orchid tree</name>
    <name type="synonym">Phanera variegata</name>
    <dbReference type="NCBI Taxonomy" id="167791"/>
    <lineage>
        <taxon>Eukaryota</taxon>
        <taxon>Viridiplantae</taxon>
        <taxon>Streptophyta</taxon>
        <taxon>Embryophyta</taxon>
        <taxon>Tracheophyta</taxon>
        <taxon>Spermatophyta</taxon>
        <taxon>Magnoliopsida</taxon>
        <taxon>eudicotyledons</taxon>
        <taxon>Gunneridae</taxon>
        <taxon>Pentapetalae</taxon>
        <taxon>rosids</taxon>
        <taxon>fabids</taxon>
        <taxon>Fabales</taxon>
        <taxon>Fabaceae</taxon>
        <taxon>Cercidoideae</taxon>
        <taxon>Cercideae</taxon>
        <taxon>Bauhiniinae</taxon>
        <taxon>Bauhinia</taxon>
    </lineage>
</organism>
<dbReference type="Proteomes" id="UP000828941">
    <property type="component" value="Chromosome 6"/>
</dbReference>
<keyword evidence="2" id="KW-1185">Reference proteome</keyword>
<proteinExistence type="predicted"/>
<evidence type="ECO:0000313" key="2">
    <source>
        <dbReference type="Proteomes" id="UP000828941"/>
    </source>
</evidence>
<comment type="caution">
    <text evidence="1">The sequence shown here is derived from an EMBL/GenBank/DDBJ whole genome shotgun (WGS) entry which is preliminary data.</text>
</comment>
<name>A0ACB9NNY0_BAUVA</name>
<protein>
    <submittedName>
        <fullName evidence="1">Uncharacterized protein</fullName>
    </submittedName>
</protein>
<dbReference type="EMBL" id="CM039431">
    <property type="protein sequence ID" value="KAI4337472.1"/>
    <property type="molecule type" value="Genomic_DNA"/>
</dbReference>
<sequence length="448" mass="50243">MAAASLGEETAKKVIRQIEFYFSDSNLPRDNFLKKCITESDDGMISLALICSFTRMRNHLNLGNVKPDEVTEDTVKAVSETLRKSDSLKVSEDGKKVGRTMELSKLDEVIEQVDVKTIAASPFEYTVKREDLETFFGQYAKVNSVRMPRHVGDKRFFCGTALVEFSSEEDTEKVMKQMLEYAGVKLELKPKKDFDAERANELEEHENFCSFMSSNHRNNSNGEASYPKGLIIALKLKSMSDGVPVEKDGICQLANNDNSVSKKDEQKPLKDAAEENEQNVSENIDDDKENHGESVGKGTEVEEKTQETDEKISAASYKDNMDVVMREDLKGVFEKFGTVKYIDFKIGADSGYIRFEESDAGQKARAAAVLSEKGGLVVKNYIATLDPVTGEAEREYWSAIRGNQEKHRENKSSRGRGGRFGRGGKHARSRENYSARDRPNKVQRIVAA</sequence>
<evidence type="ECO:0000313" key="1">
    <source>
        <dbReference type="EMBL" id="KAI4337472.1"/>
    </source>
</evidence>
<accession>A0ACB9NNY0</accession>
<reference evidence="1 2" key="1">
    <citation type="journal article" date="2022" name="DNA Res.">
        <title>Chromosomal-level genome assembly of the orchid tree Bauhinia variegata (Leguminosae; Cercidoideae) supports the allotetraploid origin hypothesis of Bauhinia.</title>
        <authorList>
            <person name="Zhong Y."/>
            <person name="Chen Y."/>
            <person name="Zheng D."/>
            <person name="Pang J."/>
            <person name="Liu Y."/>
            <person name="Luo S."/>
            <person name="Meng S."/>
            <person name="Qian L."/>
            <person name="Wei D."/>
            <person name="Dai S."/>
            <person name="Zhou R."/>
        </authorList>
    </citation>
    <scope>NUCLEOTIDE SEQUENCE [LARGE SCALE GENOMIC DNA]</scope>
    <source>
        <strain evidence="1">BV-YZ2020</strain>
    </source>
</reference>
<gene>
    <name evidence="1" type="ORF">L6164_015886</name>
</gene>